<dbReference type="Gene3D" id="1.10.10.60">
    <property type="entry name" value="Homeodomain-like"/>
    <property type="match status" value="1"/>
</dbReference>
<evidence type="ECO:0000259" key="2">
    <source>
        <dbReference type="PROSITE" id="PS51253"/>
    </source>
</evidence>
<reference evidence="3" key="1">
    <citation type="submission" date="2021-06" db="EMBL/GenBank/DDBJ databases">
        <authorList>
            <consortium name="Wellcome Sanger Institute Data Sharing"/>
        </authorList>
    </citation>
    <scope>NUCLEOTIDE SEQUENCE [LARGE SCALE GENOMIC DNA]</scope>
</reference>
<feature type="domain" description="HTH CENPB-type" evidence="2">
    <location>
        <begin position="79"/>
        <end position="150"/>
    </location>
</feature>
<dbReference type="SUPFAM" id="SSF46689">
    <property type="entry name" value="Homeodomain-like"/>
    <property type="match status" value="1"/>
</dbReference>
<dbReference type="PANTHER" id="PTHR19303">
    <property type="entry name" value="TRANSPOSON"/>
    <property type="match status" value="1"/>
</dbReference>
<dbReference type="InterPro" id="IPR006600">
    <property type="entry name" value="HTH_CenpB_DNA-bd_dom"/>
</dbReference>
<dbReference type="GeneTree" id="ENSGT00940000163615"/>
<dbReference type="PANTHER" id="PTHR19303:SF73">
    <property type="entry name" value="PROTEIN PDC2"/>
    <property type="match status" value="1"/>
</dbReference>
<sequence>ATSEGSLGSPGEFMLLSKDLTLAEKIDFLDQIRQQPPNTSQHRLVEITSLAKTTISRLLKQENELREEWAQCERRQGTSQKRKREGKDPDVTEALNEWFAIVTGRGVRVSGPMLKCKAEELAKKLVHDDFKATNSWLSQWKSRHDIKFKKAHGEKESADDAGAEKWKSTKLTEILEKFQANDIYNADETGLYYRATPDGSLSYNHVALSGSKKAMDHVTVLCCSNMSGADKRKLLVIGKSAKPRCFKGLKMDSLPVVFRANRNAWMTSELFKEWLKDWDRELQCQLRKVLLLLDNCAAHPRLDCLKNIQLEFLPPRATALVQPMDMGIIKNLKIFYRARLVNYVFEAIEENLLTSLSTATEFSGKVSILHAVTFVADSWRKISSETIQNCFSHSGFRHLVLQMDVDMPIESEKNDENLDCYDKNEDYNASIVARIAAKHMTASEDQESDDDDPNELVQVTTQDARKCIETLCRYFMQEEN</sequence>
<dbReference type="GO" id="GO:0003677">
    <property type="term" value="F:DNA binding"/>
    <property type="evidence" value="ECO:0007669"/>
    <property type="project" value="UniProtKB-KW"/>
</dbReference>
<dbReference type="GO" id="GO:0005634">
    <property type="term" value="C:nucleus"/>
    <property type="evidence" value="ECO:0007669"/>
    <property type="project" value="TreeGrafter"/>
</dbReference>
<protein>
    <recommendedName>
        <fullName evidence="2">HTH CENPB-type domain-containing protein</fullName>
    </recommendedName>
</protein>
<dbReference type="Pfam" id="PF03221">
    <property type="entry name" value="HTH_Tnp_Tc5"/>
    <property type="match status" value="1"/>
</dbReference>
<dbReference type="PROSITE" id="PS51253">
    <property type="entry name" value="HTH_CENPB"/>
    <property type="match status" value="1"/>
</dbReference>
<keyword evidence="1" id="KW-0238">DNA-binding</keyword>
<dbReference type="Proteomes" id="UP000694620">
    <property type="component" value="Chromosome 7"/>
</dbReference>
<organism evidence="3 4">
    <name type="scientific">Erpetoichthys calabaricus</name>
    <name type="common">Rope fish</name>
    <name type="synonym">Calamoichthys calabaricus</name>
    <dbReference type="NCBI Taxonomy" id="27687"/>
    <lineage>
        <taxon>Eukaryota</taxon>
        <taxon>Metazoa</taxon>
        <taxon>Chordata</taxon>
        <taxon>Craniata</taxon>
        <taxon>Vertebrata</taxon>
        <taxon>Euteleostomi</taxon>
        <taxon>Actinopterygii</taxon>
        <taxon>Polypteriformes</taxon>
        <taxon>Polypteridae</taxon>
        <taxon>Erpetoichthys</taxon>
    </lineage>
</organism>
<reference evidence="3" key="3">
    <citation type="submission" date="2025-09" db="UniProtKB">
        <authorList>
            <consortium name="Ensembl"/>
        </authorList>
    </citation>
    <scope>IDENTIFICATION</scope>
</reference>
<accession>A0A8C4RZZ1</accession>
<dbReference type="SMART" id="SM00674">
    <property type="entry name" value="CENPB"/>
    <property type="match status" value="1"/>
</dbReference>
<evidence type="ECO:0000313" key="4">
    <source>
        <dbReference type="Proteomes" id="UP000694620"/>
    </source>
</evidence>
<evidence type="ECO:0000313" key="3">
    <source>
        <dbReference type="Ensembl" id="ENSECRP00000009686.1"/>
    </source>
</evidence>
<dbReference type="Ensembl" id="ENSECRT00000009849.1">
    <property type="protein sequence ID" value="ENSECRP00000009686.1"/>
    <property type="gene ID" value="ENSECRG00000006489.1"/>
</dbReference>
<dbReference type="Pfam" id="PF03184">
    <property type="entry name" value="DDE_1"/>
    <property type="match status" value="1"/>
</dbReference>
<proteinExistence type="predicted"/>
<name>A0A8C4RZZ1_ERPCA</name>
<dbReference type="AlphaFoldDB" id="A0A8C4RZZ1"/>
<dbReference type="InterPro" id="IPR004875">
    <property type="entry name" value="DDE_SF_endonuclease_dom"/>
</dbReference>
<keyword evidence="4" id="KW-1185">Reference proteome</keyword>
<dbReference type="InterPro" id="IPR050863">
    <property type="entry name" value="CenT-Element_Derived"/>
</dbReference>
<evidence type="ECO:0000256" key="1">
    <source>
        <dbReference type="ARBA" id="ARBA00023125"/>
    </source>
</evidence>
<reference evidence="3" key="2">
    <citation type="submission" date="2025-08" db="UniProtKB">
        <authorList>
            <consortium name="Ensembl"/>
        </authorList>
    </citation>
    <scope>IDENTIFICATION</scope>
</reference>
<dbReference type="InterPro" id="IPR009057">
    <property type="entry name" value="Homeodomain-like_sf"/>
</dbReference>